<dbReference type="Gene3D" id="3.60.15.10">
    <property type="entry name" value="Ribonuclease Z/Hydroxyacylglutathione hydrolase-like"/>
    <property type="match status" value="1"/>
</dbReference>
<reference evidence="2" key="2">
    <citation type="submission" date="2020-09" db="EMBL/GenBank/DDBJ databases">
        <authorList>
            <person name="Sun Q."/>
            <person name="Kim S."/>
        </authorList>
    </citation>
    <scope>NUCLEOTIDE SEQUENCE</scope>
    <source>
        <strain evidence="2">KCTC 42650</strain>
    </source>
</reference>
<dbReference type="PANTHER" id="PTHR23131:SF4">
    <property type="entry name" value="METALLO-BETA-LACTAMASE SUPERFAMILY POTEIN"/>
    <property type="match status" value="1"/>
</dbReference>
<dbReference type="Pfam" id="PF00753">
    <property type="entry name" value="Lactamase_B"/>
    <property type="match status" value="1"/>
</dbReference>
<evidence type="ECO:0000313" key="3">
    <source>
        <dbReference type="Proteomes" id="UP000626220"/>
    </source>
</evidence>
<dbReference type="InterPro" id="IPR050662">
    <property type="entry name" value="Sec-metab_biosynth-thioest"/>
</dbReference>
<sequence length="353" mass="39440">MSASAQPQTASALEFPFAEMPGFGELVEVREGILWTRVPLPYLLDHVNIFFIRDGEGWAVIDTGIQTDEAIGIWTALFDGPMKGETITRVIVTHFHPDHIGLAGWLCKQFDAQLLTSYSSYMGSKVVPLGVNERLTAQNFDFYQKHGMSKEVAGVVAIQGNEYLRRVAELPLSYHRLVLADVLEIGAFTFRVLTGDGHAPEQVMLYCEEEKLLFAADQVLERISPNVSVYAGDPNGDPLGHYLRSLRFLRSEIPDDVLVLPGHRRVFRGLHQRCSELEAHHEERCDRIREACKAGPQTAAALVPVLFTRPLDPHQMSFAFTETLAHVNRLVRRGELKTVPRDGKLVTVPATDS</sequence>
<dbReference type="CDD" id="cd07725">
    <property type="entry name" value="TTHA1429-like_MBL-fold"/>
    <property type="match status" value="1"/>
</dbReference>
<dbReference type="EMBL" id="BNCJ01000013">
    <property type="protein sequence ID" value="GHF61996.1"/>
    <property type="molecule type" value="Genomic_DNA"/>
</dbReference>
<dbReference type="PANTHER" id="PTHR23131">
    <property type="entry name" value="ENDORIBONUCLEASE LACTB2"/>
    <property type="match status" value="1"/>
</dbReference>
<gene>
    <name evidence="2" type="ORF">GCM10017056_36680</name>
</gene>
<dbReference type="InterPro" id="IPR048933">
    <property type="entry name" value="B_lactamase-like_C"/>
</dbReference>
<feature type="domain" description="Metallo-beta-lactamase" evidence="1">
    <location>
        <begin position="46"/>
        <end position="263"/>
    </location>
</feature>
<evidence type="ECO:0000313" key="2">
    <source>
        <dbReference type="EMBL" id="GHF61996.1"/>
    </source>
</evidence>
<proteinExistence type="predicted"/>
<dbReference type="Pfam" id="PF21221">
    <property type="entry name" value="B_lactamase-like_C"/>
    <property type="match status" value="1"/>
</dbReference>
<dbReference type="RefSeq" id="WP_189681570.1">
    <property type="nucleotide sequence ID" value="NZ_BNCJ01000013.1"/>
</dbReference>
<keyword evidence="3" id="KW-1185">Reference proteome</keyword>
<dbReference type="SMART" id="SM00849">
    <property type="entry name" value="Lactamase_B"/>
    <property type="match status" value="1"/>
</dbReference>
<reference evidence="2" key="1">
    <citation type="journal article" date="2014" name="Int. J. Syst. Evol. Microbiol.">
        <title>Complete genome sequence of Corynebacterium casei LMG S-19264T (=DSM 44701T), isolated from a smear-ripened cheese.</title>
        <authorList>
            <consortium name="US DOE Joint Genome Institute (JGI-PGF)"/>
            <person name="Walter F."/>
            <person name="Albersmeier A."/>
            <person name="Kalinowski J."/>
            <person name="Ruckert C."/>
        </authorList>
    </citation>
    <scope>NUCLEOTIDE SEQUENCE</scope>
    <source>
        <strain evidence="2">KCTC 42650</strain>
    </source>
</reference>
<dbReference type="AlphaFoldDB" id="A0A8J3M9U3"/>
<evidence type="ECO:0000259" key="1">
    <source>
        <dbReference type="SMART" id="SM00849"/>
    </source>
</evidence>
<dbReference type="InterPro" id="IPR036866">
    <property type="entry name" value="RibonucZ/Hydroxyglut_hydro"/>
</dbReference>
<dbReference type="SUPFAM" id="SSF56281">
    <property type="entry name" value="Metallo-hydrolase/oxidoreductase"/>
    <property type="match status" value="1"/>
</dbReference>
<name>A0A8J3M9U3_9RHOB</name>
<dbReference type="InterPro" id="IPR001279">
    <property type="entry name" value="Metallo-B-lactamas"/>
</dbReference>
<protein>
    <submittedName>
        <fullName evidence="2">MBL fold metallo-hydrolase</fullName>
    </submittedName>
</protein>
<dbReference type="Proteomes" id="UP000626220">
    <property type="component" value="Unassembled WGS sequence"/>
</dbReference>
<dbReference type="InterPro" id="IPR036388">
    <property type="entry name" value="WH-like_DNA-bd_sf"/>
</dbReference>
<organism evidence="2 3">
    <name type="scientific">Seohaeicola zhoushanensis</name>
    <dbReference type="NCBI Taxonomy" id="1569283"/>
    <lineage>
        <taxon>Bacteria</taxon>
        <taxon>Pseudomonadati</taxon>
        <taxon>Pseudomonadota</taxon>
        <taxon>Alphaproteobacteria</taxon>
        <taxon>Rhodobacterales</taxon>
        <taxon>Roseobacteraceae</taxon>
        <taxon>Seohaeicola</taxon>
    </lineage>
</organism>
<comment type="caution">
    <text evidence="2">The sequence shown here is derived from an EMBL/GenBank/DDBJ whole genome shotgun (WGS) entry which is preliminary data.</text>
</comment>
<dbReference type="Gene3D" id="1.10.10.10">
    <property type="entry name" value="Winged helix-like DNA-binding domain superfamily/Winged helix DNA-binding domain"/>
    <property type="match status" value="1"/>
</dbReference>
<accession>A0A8J3M9U3</accession>